<feature type="chain" id="PRO_5045818084" description="Aminopeptidase" evidence="10">
    <location>
        <begin position="50"/>
        <end position="916"/>
    </location>
</feature>
<feature type="domain" description="Aminopeptidase N-like N-terminal" evidence="13">
    <location>
        <begin position="67"/>
        <end position="255"/>
    </location>
</feature>
<dbReference type="InterPro" id="IPR042097">
    <property type="entry name" value="Aminopeptidase_N-like_N_sf"/>
</dbReference>
<keyword evidence="4 9" id="KW-0645">Protease</keyword>
<comment type="catalytic activity">
    <reaction evidence="1">
        <text>Release of an N-terminal amino acid, Xaa-|-Yaa- from a peptide, amide or arylamide. Xaa is preferably Ala, but may be most amino acids including Pro (slow action). When a terminal hydrophobic residue is followed by a prolyl residue, the two may be released as an intact Xaa-Pro dipeptide.</text>
        <dbReference type="EC" id="3.4.11.2"/>
    </reaction>
</comment>
<feature type="domain" description="ERAP1-like C-terminal" evidence="12">
    <location>
        <begin position="581"/>
        <end position="868"/>
    </location>
</feature>
<keyword evidence="6 9" id="KW-0378">Hydrolase</keyword>
<evidence type="ECO:0000256" key="3">
    <source>
        <dbReference type="ARBA" id="ARBA00022438"/>
    </source>
</evidence>
<dbReference type="EMBL" id="CP097635">
    <property type="protein sequence ID" value="URI07470.1"/>
    <property type="molecule type" value="Genomic_DNA"/>
</dbReference>
<dbReference type="InterPro" id="IPR014782">
    <property type="entry name" value="Peptidase_M1_dom"/>
</dbReference>
<keyword evidence="15" id="KW-1185">Reference proteome</keyword>
<evidence type="ECO:0000256" key="1">
    <source>
        <dbReference type="ARBA" id="ARBA00000098"/>
    </source>
</evidence>
<comment type="cofactor">
    <cofactor evidence="9">
        <name>Zn(2+)</name>
        <dbReference type="ChEBI" id="CHEBI:29105"/>
    </cofactor>
    <text evidence="9">Binds 1 zinc ion per subunit.</text>
</comment>
<dbReference type="Gene3D" id="1.10.390.10">
    <property type="entry name" value="Neutral Protease Domain 2"/>
    <property type="match status" value="1"/>
</dbReference>
<dbReference type="InterPro" id="IPR001930">
    <property type="entry name" value="Peptidase_M1"/>
</dbReference>
<evidence type="ECO:0000313" key="14">
    <source>
        <dbReference type="EMBL" id="URI07470.1"/>
    </source>
</evidence>
<dbReference type="CDD" id="cd09601">
    <property type="entry name" value="M1_APN-Q_like"/>
    <property type="match status" value="1"/>
</dbReference>
<dbReference type="Gene3D" id="1.25.50.20">
    <property type="match status" value="1"/>
</dbReference>
<keyword evidence="8 9" id="KW-0482">Metalloprotease</keyword>
<evidence type="ECO:0000256" key="6">
    <source>
        <dbReference type="ARBA" id="ARBA00022801"/>
    </source>
</evidence>
<protein>
    <recommendedName>
        <fullName evidence="9">Aminopeptidase</fullName>
        <ecNumber evidence="9">3.4.11.-</ecNumber>
    </recommendedName>
</protein>
<evidence type="ECO:0000256" key="10">
    <source>
        <dbReference type="SAM" id="SignalP"/>
    </source>
</evidence>
<feature type="signal peptide" evidence="10">
    <location>
        <begin position="1"/>
        <end position="49"/>
    </location>
</feature>
<dbReference type="PRINTS" id="PR00756">
    <property type="entry name" value="ALADIPTASE"/>
</dbReference>
<dbReference type="InterPro" id="IPR050344">
    <property type="entry name" value="Peptidase_M1_aminopeptidases"/>
</dbReference>
<sequence length="916" mass="100142">MTSAVAARTRLATPPLRPFFHRRRHALYAACLLALATLGGLGAAPPAQAQARFDFAATPGRLSKQVVPTHYQLLIEADPARDDFRGEVTIVVDVRKPTDAIVLNAHQLQATGAMLNDASGLRPMKVLPDEARQTWRLVPEDGKPIAAGSQRIEIDYTGVVQKTGQGLYRAEYRDITAAPDAPLARTLATQLEAIYARSVLPSFDEPVFRAVFELSVRAPAGQQVVANMPLQSQVPEADGRVLYRFAPTPPMPSYLLAFTIGRFDLLEGSAGTLPLRILTAPGKREQARFALQATEQLMGHYADYFGVPYALPKLDQHAVPSTRWGAMEDWGLISYAESGLLFDPARSNPDTQRRVFNLLAHEIAHQWFGNLVTAASWEEIWLNEAFATWMATRASDHFHPEWQVRLRERGWVEEAMDEDSGQATRAIRSGRVDEHAIWDVFDNITYAKGGAVLSMIEQWLGPQVFQKGLATYMADRQYSNATAGDLWHHIGQAAGRDVRRVAASWTDQRGFPVVQVASRCAAGQTEVTLSQRRFVTGAADRMQRTWHIPVRLARGDQVQTVMLDQPRRTLRLPGCSDEPLVANAGGRGFYRVQYGPAQLKALARALPALAPADRVTVMADALALARTGATPLAGWFELLAATPQVQDDSRAALLGMAMRGLQQLDAVMAGLPVQAPLREAARALLAPELARLGWSAAEGEGSEPRALRNQLIRQLAMFGDAQVLAEARQRFDADVAGREPLPAAIRSGVIGAVGAQADGERFAQLLQRLQQADSDEDRWTYARALASTTDEAQLRRLLSAALSGVTSPNVSSAIPSMAGDLGPLGEVAYRHVLDHWADYEKLSGMQGRQYLLPGSASRFVQPAQAQALVDDQARLVGKGGALTAGRQAEQIRLHARMRERDAAALEKLLAGWQPQH</sequence>
<proteinExistence type="inferred from homology"/>
<keyword evidence="10" id="KW-0732">Signal</keyword>
<evidence type="ECO:0000256" key="7">
    <source>
        <dbReference type="ARBA" id="ARBA00022833"/>
    </source>
</evidence>
<dbReference type="InterPro" id="IPR045357">
    <property type="entry name" value="Aminopeptidase_N-like_N"/>
</dbReference>
<evidence type="ECO:0000256" key="5">
    <source>
        <dbReference type="ARBA" id="ARBA00022723"/>
    </source>
</evidence>
<evidence type="ECO:0000259" key="12">
    <source>
        <dbReference type="Pfam" id="PF11838"/>
    </source>
</evidence>
<dbReference type="RefSeq" id="WP_250195705.1">
    <property type="nucleotide sequence ID" value="NZ_CP097635.1"/>
</dbReference>
<keyword evidence="7 9" id="KW-0862">Zinc</keyword>
<evidence type="ECO:0000256" key="8">
    <source>
        <dbReference type="ARBA" id="ARBA00023049"/>
    </source>
</evidence>
<dbReference type="PANTHER" id="PTHR11533">
    <property type="entry name" value="PROTEASE M1 ZINC METALLOPROTEASE"/>
    <property type="match status" value="1"/>
</dbReference>
<evidence type="ECO:0000313" key="15">
    <source>
        <dbReference type="Proteomes" id="UP001056201"/>
    </source>
</evidence>
<dbReference type="InterPro" id="IPR027268">
    <property type="entry name" value="Peptidase_M4/M1_CTD_sf"/>
</dbReference>
<evidence type="ECO:0000256" key="9">
    <source>
        <dbReference type="RuleBase" id="RU364040"/>
    </source>
</evidence>
<name>A0ABY4S5G2_AQUTE</name>
<accession>A0ABY4S5G2</accession>
<dbReference type="SUPFAM" id="SSF55486">
    <property type="entry name" value="Metalloproteases ('zincins'), catalytic domain"/>
    <property type="match status" value="1"/>
</dbReference>
<comment type="similarity">
    <text evidence="2 9">Belongs to the peptidase M1 family.</text>
</comment>
<dbReference type="Proteomes" id="UP001056201">
    <property type="component" value="Chromosome 1"/>
</dbReference>
<evidence type="ECO:0000256" key="2">
    <source>
        <dbReference type="ARBA" id="ARBA00010136"/>
    </source>
</evidence>
<dbReference type="Pfam" id="PF01433">
    <property type="entry name" value="Peptidase_M1"/>
    <property type="match status" value="1"/>
</dbReference>
<gene>
    <name evidence="14" type="ORF">MW290_02290</name>
</gene>
<dbReference type="Pfam" id="PF17900">
    <property type="entry name" value="Peptidase_M1_N"/>
    <property type="match status" value="1"/>
</dbReference>
<keyword evidence="3 9" id="KW-0031">Aminopeptidase</keyword>
<keyword evidence="5 9" id="KW-0479">Metal-binding</keyword>
<dbReference type="Gene3D" id="2.60.40.1910">
    <property type="match status" value="1"/>
</dbReference>
<reference evidence="14" key="1">
    <citation type="submission" date="2022-05" db="EMBL/GenBank/DDBJ databases">
        <title>An RpoN-dependent PEP-CTERM gene is involved in floc formation of an Aquincola tertiaricarbonis strain.</title>
        <authorList>
            <person name="Qiu D."/>
            <person name="Xia M."/>
        </authorList>
    </citation>
    <scope>NUCLEOTIDE SEQUENCE</scope>
    <source>
        <strain evidence="14">RN12</strain>
    </source>
</reference>
<dbReference type="Gene3D" id="2.60.40.1730">
    <property type="entry name" value="tricorn interacting facor f3 domain"/>
    <property type="match status" value="1"/>
</dbReference>
<dbReference type="InterPro" id="IPR034016">
    <property type="entry name" value="M1_APN-typ"/>
</dbReference>
<evidence type="ECO:0000259" key="11">
    <source>
        <dbReference type="Pfam" id="PF01433"/>
    </source>
</evidence>
<dbReference type="InterPro" id="IPR024571">
    <property type="entry name" value="ERAP1-like_C_dom"/>
</dbReference>
<dbReference type="SUPFAM" id="SSF63737">
    <property type="entry name" value="Leukotriene A4 hydrolase N-terminal domain"/>
    <property type="match status" value="1"/>
</dbReference>
<dbReference type="Pfam" id="PF11838">
    <property type="entry name" value="ERAP1_C"/>
    <property type="match status" value="1"/>
</dbReference>
<dbReference type="EC" id="3.4.11.-" evidence="9"/>
<evidence type="ECO:0000256" key="4">
    <source>
        <dbReference type="ARBA" id="ARBA00022670"/>
    </source>
</evidence>
<dbReference type="PANTHER" id="PTHR11533:SF174">
    <property type="entry name" value="PUROMYCIN-SENSITIVE AMINOPEPTIDASE-RELATED"/>
    <property type="match status" value="1"/>
</dbReference>
<feature type="domain" description="Peptidase M1 membrane alanine aminopeptidase" evidence="11">
    <location>
        <begin position="289"/>
        <end position="505"/>
    </location>
</feature>
<evidence type="ECO:0000259" key="13">
    <source>
        <dbReference type="Pfam" id="PF17900"/>
    </source>
</evidence>
<organism evidence="14 15">
    <name type="scientific">Aquincola tertiaricarbonis</name>
    <dbReference type="NCBI Taxonomy" id="391953"/>
    <lineage>
        <taxon>Bacteria</taxon>
        <taxon>Pseudomonadati</taxon>
        <taxon>Pseudomonadota</taxon>
        <taxon>Betaproteobacteria</taxon>
        <taxon>Burkholderiales</taxon>
        <taxon>Sphaerotilaceae</taxon>
        <taxon>Aquincola</taxon>
    </lineage>
</organism>